<dbReference type="Pfam" id="PF00096">
    <property type="entry name" value="zf-C2H2"/>
    <property type="match status" value="1"/>
</dbReference>
<dbReference type="InterPro" id="IPR013087">
    <property type="entry name" value="Znf_C2H2_type"/>
</dbReference>
<gene>
    <name evidence="6" type="ORF">LEL_10840</name>
</gene>
<dbReference type="Gene3D" id="3.30.160.60">
    <property type="entry name" value="Classic Zinc Finger"/>
    <property type="match status" value="2"/>
</dbReference>
<feature type="domain" description="C2H2-type" evidence="5">
    <location>
        <begin position="290"/>
        <end position="318"/>
    </location>
</feature>
<keyword evidence="7" id="KW-1185">Reference proteome</keyword>
<proteinExistence type="predicted"/>
<evidence type="ECO:0000259" key="5">
    <source>
        <dbReference type="PROSITE" id="PS50157"/>
    </source>
</evidence>
<feature type="domain" description="C2H2-type" evidence="5">
    <location>
        <begin position="258"/>
        <end position="287"/>
    </location>
</feature>
<evidence type="ECO:0000256" key="4">
    <source>
        <dbReference type="PROSITE-ProRule" id="PRU00042"/>
    </source>
</evidence>
<name>A0A167SDJ8_CORDF</name>
<protein>
    <submittedName>
        <fullName evidence="6">Zinc finger, C2H2-type/integrase, DNA-binding protein</fullName>
    </submittedName>
</protein>
<keyword evidence="3" id="KW-0862">Zinc</keyword>
<evidence type="ECO:0000313" key="7">
    <source>
        <dbReference type="Proteomes" id="UP000076881"/>
    </source>
</evidence>
<dbReference type="GO" id="GO:0008270">
    <property type="term" value="F:zinc ion binding"/>
    <property type="evidence" value="ECO:0007669"/>
    <property type="project" value="UniProtKB-KW"/>
</dbReference>
<dbReference type="InterPro" id="IPR036236">
    <property type="entry name" value="Znf_C2H2_sf"/>
</dbReference>
<dbReference type="PROSITE" id="PS00028">
    <property type="entry name" value="ZINC_FINGER_C2H2_1"/>
    <property type="match status" value="1"/>
</dbReference>
<organism evidence="6 7">
    <name type="scientific">Akanthomyces lecanii RCEF 1005</name>
    <dbReference type="NCBI Taxonomy" id="1081108"/>
    <lineage>
        <taxon>Eukaryota</taxon>
        <taxon>Fungi</taxon>
        <taxon>Dikarya</taxon>
        <taxon>Ascomycota</taxon>
        <taxon>Pezizomycotina</taxon>
        <taxon>Sordariomycetes</taxon>
        <taxon>Hypocreomycetidae</taxon>
        <taxon>Hypocreales</taxon>
        <taxon>Cordycipitaceae</taxon>
        <taxon>Akanthomyces</taxon>
        <taxon>Cordyceps confragosa</taxon>
    </lineage>
</organism>
<dbReference type="GO" id="GO:0003677">
    <property type="term" value="F:DNA binding"/>
    <property type="evidence" value="ECO:0007669"/>
    <property type="project" value="UniProtKB-KW"/>
</dbReference>
<keyword evidence="6" id="KW-0238">DNA-binding</keyword>
<accession>A0A167SDJ8</accession>
<evidence type="ECO:0000256" key="1">
    <source>
        <dbReference type="ARBA" id="ARBA00022723"/>
    </source>
</evidence>
<dbReference type="OrthoDB" id="10018191at2759"/>
<evidence type="ECO:0000313" key="6">
    <source>
        <dbReference type="EMBL" id="OAA59526.1"/>
    </source>
</evidence>
<comment type="caution">
    <text evidence="6">The sequence shown here is derived from an EMBL/GenBank/DDBJ whole genome shotgun (WGS) entry which is preliminary data.</text>
</comment>
<sequence>MQFETYFRLSTKASSDMSSHAGALAAAPTTFLSASISSDSFFPLDWQSMPNRPLLNCNASYATLTNDGGLTSPVTSNESSNTSGDFKPNDILMSPSDFFPSTPIGKTKRINIGFESGLDNGMIAQDALGLDFPSSSVYNASKAKMTPDFIAYSPMGGFSDSSWPLINHSHATGLEYPSRLDCPIPGSFDLNRGLQSPVRYLGIQSSPPSRSLLRVTYQTKTQEPCKTMQLKGAQIKVSREMRGWAEIHGGETSSETTYKCGYVGCQKAFCRKEHLKRHKQTFHGEGPNRFSCEFCGKSQFNRRDNLKSHRKLHTRFRTGSRGVEYIAAAVPVIAQEEFGRKRRVSRKSKKGTER</sequence>
<evidence type="ECO:0000256" key="3">
    <source>
        <dbReference type="ARBA" id="ARBA00022833"/>
    </source>
</evidence>
<dbReference type="Proteomes" id="UP000076881">
    <property type="component" value="Unassembled WGS sequence"/>
</dbReference>
<keyword evidence="2 4" id="KW-0863">Zinc-finger</keyword>
<dbReference type="PANTHER" id="PTHR23235">
    <property type="entry name" value="KRUEPPEL-LIKE TRANSCRIPTION FACTOR"/>
    <property type="match status" value="1"/>
</dbReference>
<dbReference type="PROSITE" id="PS50157">
    <property type="entry name" value="ZINC_FINGER_C2H2_2"/>
    <property type="match status" value="2"/>
</dbReference>
<dbReference type="STRING" id="1081108.A0A167SDJ8"/>
<reference evidence="6 7" key="1">
    <citation type="journal article" date="2016" name="Genome Biol. Evol.">
        <title>Divergent and convergent evolution of fungal pathogenicity.</title>
        <authorList>
            <person name="Shang Y."/>
            <person name="Xiao G."/>
            <person name="Zheng P."/>
            <person name="Cen K."/>
            <person name="Zhan S."/>
            <person name="Wang C."/>
        </authorList>
    </citation>
    <scope>NUCLEOTIDE SEQUENCE [LARGE SCALE GENOMIC DNA]</scope>
    <source>
        <strain evidence="6 7">RCEF 1005</strain>
    </source>
</reference>
<dbReference type="SMART" id="SM00355">
    <property type="entry name" value="ZnF_C2H2"/>
    <property type="match status" value="2"/>
</dbReference>
<dbReference type="AlphaFoldDB" id="A0A167SDJ8"/>
<dbReference type="EMBL" id="AZHF01000023">
    <property type="protein sequence ID" value="OAA59526.1"/>
    <property type="molecule type" value="Genomic_DNA"/>
</dbReference>
<evidence type="ECO:0000256" key="2">
    <source>
        <dbReference type="ARBA" id="ARBA00022771"/>
    </source>
</evidence>
<keyword evidence="1" id="KW-0479">Metal-binding</keyword>
<dbReference type="SUPFAM" id="SSF57667">
    <property type="entry name" value="beta-beta-alpha zinc fingers"/>
    <property type="match status" value="1"/>
</dbReference>